<protein>
    <submittedName>
        <fullName evidence="4">V-type ATPase subunit</fullName>
    </submittedName>
</protein>
<evidence type="ECO:0000256" key="2">
    <source>
        <dbReference type="ARBA" id="ARBA00022448"/>
    </source>
</evidence>
<dbReference type="InterPro" id="IPR044911">
    <property type="entry name" value="V-type_ATPase_csu/dsu_dom_3"/>
</dbReference>
<keyword evidence="3" id="KW-0406">Ion transport</keyword>
<sequence>MSDTKYAYAVARIRAMELSLFSSSTLDQLMALKTYESCLQFLTEKGWGDQDTGMDAEAILTREKEKTWNVVRDLLKKEDAGIINVLSYENLFHNLKAAIKETVTSDHHGNIYFDNCAIGGKEMARIVAERDWQALPANMRAAAEEAYETFLHTRDGQLCDIIVDRAALEAIYAEGEKAADPVIRAYAESTVAVADIKIAVRSQKTAKSLEFIKRAMAPCASLSVERLSSAALSGMDAICEYLEGTAYAGGAEALRESPSAFERWCDNQLMEAIKPQKYNPFSAGPLVAYVLARENEIKTVRIILTARLNELPEEQIRERIREMYV</sequence>
<name>A0AAW5FB39_CLOSY</name>
<dbReference type="PANTHER" id="PTHR38682:SF1">
    <property type="entry name" value="V-TYPE ATP SYNTHASE SUBUNIT C"/>
    <property type="match status" value="1"/>
</dbReference>
<dbReference type="Gene3D" id="1.20.1690.10">
    <property type="entry name" value="V-type ATP synthase subunit C domain"/>
    <property type="match status" value="2"/>
</dbReference>
<dbReference type="InterPro" id="IPR036079">
    <property type="entry name" value="ATPase_csu/dsu_sf"/>
</dbReference>
<accession>A0AAW5FB39</accession>
<organism evidence="4 5">
    <name type="scientific">Clostridium symbiosum</name>
    <name type="common">Bacteroides symbiosus</name>
    <dbReference type="NCBI Taxonomy" id="1512"/>
    <lineage>
        <taxon>Bacteria</taxon>
        <taxon>Bacillati</taxon>
        <taxon>Bacillota</taxon>
        <taxon>Clostridia</taxon>
        <taxon>Lachnospirales</taxon>
        <taxon>Lachnospiraceae</taxon>
        <taxon>Otoolea</taxon>
    </lineage>
</organism>
<dbReference type="SUPFAM" id="SSF103486">
    <property type="entry name" value="V-type ATP synthase subunit C"/>
    <property type="match status" value="1"/>
</dbReference>
<gene>
    <name evidence="4" type="ORF">K5I21_24490</name>
</gene>
<dbReference type="InterPro" id="IPR050873">
    <property type="entry name" value="V-ATPase_V0D/AC39_subunit"/>
</dbReference>
<dbReference type="GO" id="GO:0046961">
    <property type="term" value="F:proton-transporting ATPase activity, rotational mechanism"/>
    <property type="evidence" value="ECO:0007669"/>
    <property type="project" value="InterPro"/>
</dbReference>
<dbReference type="EMBL" id="JAINVB010000002">
    <property type="protein sequence ID" value="MCK0088967.1"/>
    <property type="molecule type" value="Genomic_DNA"/>
</dbReference>
<evidence type="ECO:0000256" key="3">
    <source>
        <dbReference type="ARBA" id="ARBA00023065"/>
    </source>
</evidence>
<dbReference type="RefSeq" id="WP_003498156.1">
    <property type="nucleotide sequence ID" value="NZ_CABHNX010000101.1"/>
</dbReference>
<evidence type="ECO:0000313" key="4">
    <source>
        <dbReference type="EMBL" id="MCK0088967.1"/>
    </source>
</evidence>
<dbReference type="PANTHER" id="PTHR38682">
    <property type="entry name" value="V-TYPE ATP SYNTHASE SUBUNIT C"/>
    <property type="match status" value="1"/>
</dbReference>
<dbReference type="InterPro" id="IPR002843">
    <property type="entry name" value="ATPase_V0-cplx_csu/dsu"/>
</dbReference>
<proteinExistence type="inferred from homology"/>
<evidence type="ECO:0000313" key="5">
    <source>
        <dbReference type="Proteomes" id="UP001203136"/>
    </source>
</evidence>
<evidence type="ECO:0000256" key="1">
    <source>
        <dbReference type="ARBA" id="ARBA00006709"/>
    </source>
</evidence>
<dbReference type="Gene3D" id="1.10.132.50">
    <property type="entry name" value="ATP synthase (C/AC39) subunit, domain 3"/>
    <property type="match status" value="1"/>
</dbReference>
<comment type="caution">
    <text evidence="4">The sequence shown here is derived from an EMBL/GenBank/DDBJ whole genome shotgun (WGS) entry which is preliminary data.</text>
</comment>
<dbReference type="AlphaFoldDB" id="A0AAW5FB39"/>
<dbReference type="Pfam" id="PF01992">
    <property type="entry name" value="vATP-synt_AC39"/>
    <property type="match status" value="1"/>
</dbReference>
<reference evidence="4" key="1">
    <citation type="journal article" date="2022" name="Cell Host Microbe">
        <title>Colonization of the live biotherapeutic product VE303 and modulation of the microbiota and metabolites in healthy volunteers.</title>
        <authorList>
            <person name="Dsouza M."/>
            <person name="Menon R."/>
            <person name="Crossette E."/>
            <person name="Bhattarai S.K."/>
            <person name="Schneider J."/>
            <person name="Kim Y.G."/>
            <person name="Reddy S."/>
            <person name="Caballero S."/>
            <person name="Felix C."/>
            <person name="Cornacchione L."/>
            <person name="Hendrickson J."/>
            <person name="Watson A.R."/>
            <person name="Minot S.S."/>
            <person name="Greenfield N."/>
            <person name="Schopf L."/>
            <person name="Szabady R."/>
            <person name="Patarroyo J."/>
            <person name="Smith W."/>
            <person name="Harrison P."/>
            <person name="Kuijper E.J."/>
            <person name="Kelly C.P."/>
            <person name="Olle B."/>
            <person name="Bobilev D."/>
            <person name="Silber J.L."/>
            <person name="Bucci V."/>
            <person name="Roberts B."/>
            <person name="Faith J."/>
            <person name="Norman J.M."/>
        </authorList>
    </citation>
    <scope>NUCLEOTIDE SEQUENCE</scope>
    <source>
        <strain evidence="4">VE303-04</strain>
    </source>
</reference>
<keyword evidence="2" id="KW-0813">Transport</keyword>
<comment type="similarity">
    <text evidence="1">Belongs to the V-ATPase V0D/AC39 subunit family.</text>
</comment>
<dbReference type="Proteomes" id="UP001203136">
    <property type="component" value="Unassembled WGS sequence"/>
</dbReference>
<dbReference type="InterPro" id="IPR035067">
    <property type="entry name" value="V-type_ATPase_csu/dsu"/>
</dbReference>